<evidence type="ECO:0000259" key="1">
    <source>
        <dbReference type="Pfam" id="PF12728"/>
    </source>
</evidence>
<keyword evidence="3" id="KW-1185">Reference proteome</keyword>
<gene>
    <name evidence="2" type="ORF">IF651_01235</name>
</gene>
<evidence type="ECO:0000313" key="3">
    <source>
        <dbReference type="Proteomes" id="UP000610846"/>
    </source>
</evidence>
<evidence type="ECO:0000313" key="2">
    <source>
        <dbReference type="EMBL" id="MBD8077684.1"/>
    </source>
</evidence>
<name>A0A927G665_9MICO</name>
<accession>A0A927G665</accession>
<reference evidence="2" key="2">
    <citation type="submission" date="2020-09" db="EMBL/GenBank/DDBJ databases">
        <authorList>
            <person name="Yu Y."/>
        </authorList>
    </citation>
    <scope>NUCLEOTIDE SEQUENCE</scope>
    <source>
        <strain evidence="2">KCTC 49039</strain>
    </source>
</reference>
<proteinExistence type="predicted"/>
<dbReference type="EMBL" id="JACYHB010000001">
    <property type="protein sequence ID" value="MBD8077684.1"/>
    <property type="molecule type" value="Genomic_DNA"/>
</dbReference>
<comment type="caution">
    <text evidence="2">The sequence shown here is derived from an EMBL/GenBank/DDBJ whole genome shotgun (WGS) entry which is preliminary data.</text>
</comment>
<feature type="domain" description="Helix-turn-helix" evidence="1">
    <location>
        <begin position="12"/>
        <end position="61"/>
    </location>
</feature>
<sequence>MMNATAPATPKWMSRRETADLLGVTPRTVDRYIGRGYLHATKLGTQIIRIETASVEDFLRRGEVTR</sequence>
<dbReference type="SUPFAM" id="SSF46955">
    <property type="entry name" value="Putative DNA-binding domain"/>
    <property type="match status" value="1"/>
</dbReference>
<dbReference type="Proteomes" id="UP000610846">
    <property type="component" value="Unassembled WGS sequence"/>
</dbReference>
<protein>
    <submittedName>
        <fullName evidence="2">Helix-turn-helix domain-containing protein</fullName>
    </submittedName>
</protein>
<dbReference type="AlphaFoldDB" id="A0A927G665"/>
<organism evidence="2 3">
    <name type="scientific">Cellulosimicrobium arenosum</name>
    <dbReference type="NCBI Taxonomy" id="2708133"/>
    <lineage>
        <taxon>Bacteria</taxon>
        <taxon>Bacillati</taxon>
        <taxon>Actinomycetota</taxon>
        <taxon>Actinomycetes</taxon>
        <taxon>Micrococcales</taxon>
        <taxon>Promicromonosporaceae</taxon>
        <taxon>Cellulosimicrobium</taxon>
    </lineage>
</organism>
<reference evidence="2" key="1">
    <citation type="journal article" date="2018" name="Curr. Microbiol.">
        <title>Cellulosimicrobium arenosum sp. nov., Isolated from Marine Sediment Sand.</title>
        <authorList>
            <person name="Oh M."/>
            <person name="Kim J.H."/>
            <person name="Yoon J.H."/>
            <person name="Schumann P."/>
            <person name="Kim W."/>
        </authorList>
    </citation>
    <scope>NUCLEOTIDE SEQUENCE</scope>
    <source>
        <strain evidence="2">KCTC 49039</strain>
    </source>
</reference>
<dbReference type="Pfam" id="PF12728">
    <property type="entry name" value="HTH_17"/>
    <property type="match status" value="1"/>
</dbReference>
<dbReference type="InterPro" id="IPR009061">
    <property type="entry name" value="DNA-bd_dom_put_sf"/>
</dbReference>
<dbReference type="InterPro" id="IPR041657">
    <property type="entry name" value="HTH_17"/>
</dbReference>